<gene>
    <name evidence="1" type="ORF">IW261DRAFT_1575736</name>
</gene>
<accession>A0AA39ND38</accession>
<dbReference type="Proteomes" id="UP001175227">
    <property type="component" value="Unassembled WGS sequence"/>
</dbReference>
<reference evidence="1" key="1">
    <citation type="submission" date="2023-06" db="EMBL/GenBank/DDBJ databases">
        <authorList>
            <consortium name="Lawrence Berkeley National Laboratory"/>
            <person name="Ahrendt S."/>
            <person name="Sahu N."/>
            <person name="Indic B."/>
            <person name="Wong-Bajracharya J."/>
            <person name="Merenyi Z."/>
            <person name="Ke H.-M."/>
            <person name="Monk M."/>
            <person name="Kocsube S."/>
            <person name="Drula E."/>
            <person name="Lipzen A."/>
            <person name="Balint B."/>
            <person name="Henrissat B."/>
            <person name="Andreopoulos B."/>
            <person name="Martin F.M."/>
            <person name="Harder C.B."/>
            <person name="Rigling D."/>
            <person name="Ford K.L."/>
            <person name="Foster G.D."/>
            <person name="Pangilinan J."/>
            <person name="Papanicolaou A."/>
            <person name="Barry K."/>
            <person name="LaButti K."/>
            <person name="Viragh M."/>
            <person name="Koriabine M."/>
            <person name="Yan M."/>
            <person name="Riley R."/>
            <person name="Champramary S."/>
            <person name="Plett K.L."/>
            <person name="Tsai I.J."/>
            <person name="Slot J."/>
            <person name="Sipos G."/>
            <person name="Plett J."/>
            <person name="Nagy L.G."/>
            <person name="Grigoriev I.V."/>
        </authorList>
    </citation>
    <scope>NUCLEOTIDE SEQUENCE</scope>
    <source>
        <strain evidence="1">ICMP 16352</strain>
    </source>
</reference>
<dbReference type="AlphaFoldDB" id="A0AA39ND38"/>
<comment type="caution">
    <text evidence="1">The sequence shown here is derived from an EMBL/GenBank/DDBJ whole genome shotgun (WGS) entry which is preliminary data.</text>
</comment>
<keyword evidence="2" id="KW-1185">Reference proteome</keyword>
<name>A0AA39ND38_9AGAR</name>
<sequence>MHSAVETLVPEDEPKRPRYRTKPLLTFLLADNRKPDLRKHKGLNGSGNPVNTYAYSTSGCAACRDIGVYKWRCFMSTMHRIPRSSIFKDMSAKKAVATHWGDMNPTDRRAFLATKAACRSAAPFSTQYGQTTYF</sequence>
<organism evidence="1 2">
    <name type="scientific">Armillaria novae-zelandiae</name>
    <dbReference type="NCBI Taxonomy" id="153914"/>
    <lineage>
        <taxon>Eukaryota</taxon>
        <taxon>Fungi</taxon>
        <taxon>Dikarya</taxon>
        <taxon>Basidiomycota</taxon>
        <taxon>Agaricomycotina</taxon>
        <taxon>Agaricomycetes</taxon>
        <taxon>Agaricomycetidae</taxon>
        <taxon>Agaricales</taxon>
        <taxon>Marasmiineae</taxon>
        <taxon>Physalacriaceae</taxon>
        <taxon>Armillaria</taxon>
    </lineage>
</organism>
<dbReference type="EMBL" id="JAUEPR010000110">
    <property type="protein sequence ID" value="KAK0463386.1"/>
    <property type="molecule type" value="Genomic_DNA"/>
</dbReference>
<proteinExistence type="predicted"/>
<evidence type="ECO:0000313" key="1">
    <source>
        <dbReference type="EMBL" id="KAK0463386.1"/>
    </source>
</evidence>
<protein>
    <submittedName>
        <fullName evidence="1">Uncharacterized protein</fullName>
    </submittedName>
</protein>
<evidence type="ECO:0000313" key="2">
    <source>
        <dbReference type="Proteomes" id="UP001175227"/>
    </source>
</evidence>